<evidence type="ECO:0000256" key="1">
    <source>
        <dbReference type="SAM" id="MobiDB-lite"/>
    </source>
</evidence>
<protein>
    <submittedName>
        <fullName evidence="3">SnoaL-likedomain-containing protein</fullName>
    </submittedName>
</protein>
<dbReference type="Gene3D" id="3.10.450.50">
    <property type="match status" value="1"/>
</dbReference>
<feature type="domain" description="SnoaL-like" evidence="2">
    <location>
        <begin position="14"/>
        <end position="136"/>
    </location>
</feature>
<sequence length="187" mass="19790">MSFSISAQLSPTPSDREAVVDCIARCVCGLDTADRALFRSAFTADAVFDLNGAALRGLDAITTSCFDIVSRLDTTHMTSNVRTTFAEGGRAATATATGVAHHYRAGRGLAMERDGLAGRLVVGSLYSIDLVKVDEAEDGSGGGALWKAKTWRLKSVWSEGDWAVMGALPGNRGTEGEEEEDKAKEAK</sequence>
<dbReference type="Pfam" id="PF13577">
    <property type="entry name" value="SnoaL_4"/>
    <property type="match status" value="1"/>
</dbReference>
<evidence type="ECO:0000259" key="2">
    <source>
        <dbReference type="Pfam" id="PF13577"/>
    </source>
</evidence>
<dbReference type="EMBL" id="SPUK01000025">
    <property type="protein sequence ID" value="TQV90549.1"/>
    <property type="molecule type" value="Genomic_DNA"/>
</dbReference>
<dbReference type="SUPFAM" id="SSF54427">
    <property type="entry name" value="NTF2-like"/>
    <property type="match status" value="1"/>
</dbReference>
<reference evidence="3 4" key="1">
    <citation type="journal article" date="2019" name="Appl. Microbiol. Biotechnol.">
        <title>Genome sequence of Isaria javanica and comparative genome analysis insights into family S53 peptidase evolution in fungal entomopathogens.</title>
        <authorList>
            <person name="Lin R."/>
            <person name="Zhang X."/>
            <person name="Xin B."/>
            <person name="Zou M."/>
            <person name="Gao Y."/>
            <person name="Qin F."/>
            <person name="Hu Q."/>
            <person name="Xie B."/>
            <person name="Cheng X."/>
        </authorList>
    </citation>
    <scope>NUCLEOTIDE SEQUENCE [LARGE SCALE GENOMIC DNA]</scope>
    <source>
        <strain evidence="3 4">IJ1G</strain>
    </source>
</reference>
<evidence type="ECO:0000313" key="3">
    <source>
        <dbReference type="EMBL" id="TQV90549.1"/>
    </source>
</evidence>
<feature type="region of interest" description="Disordered" evidence="1">
    <location>
        <begin position="167"/>
        <end position="187"/>
    </location>
</feature>
<evidence type="ECO:0000313" key="4">
    <source>
        <dbReference type="Proteomes" id="UP000315783"/>
    </source>
</evidence>
<organism evidence="3 4">
    <name type="scientific">Cordyceps javanica</name>
    <dbReference type="NCBI Taxonomy" id="43265"/>
    <lineage>
        <taxon>Eukaryota</taxon>
        <taxon>Fungi</taxon>
        <taxon>Dikarya</taxon>
        <taxon>Ascomycota</taxon>
        <taxon>Pezizomycotina</taxon>
        <taxon>Sordariomycetes</taxon>
        <taxon>Hypocreomycetidae</taxon>
        <taxon>Hypocreales</taxon>
        <taxon>Cordycipitaceae</taxon>
        <taxon>Cordyceps</taxon>
    </lineage>
</organism>
<gene>
    <name evidence="3" type="ORF">IF1G_10701</name>
</gene>
<name>A0A545VJX1_9HYPO</name>
<dbReference type="OrthoDB" id="2148716at2759"/>
<comment type="caution">
    <text evidence="3">The sequence shown here is derived from an EMBL/GenBank/DDBJ whole genome shotgun (WGS) entry which is preliminary data.</text>
</comment>
<accession>A0A545VJX1</accession>
<dbReference type="Proteomes" id="UP000315783">
    <property type="component" value="Unassembled WGS sequence"/>
</dbReference>
<dbReference type="InterPro" id="IPR037401">
    <property type="entry name" value="SnoaL-like"/>
</dbReference>
<dbReference type="STRING" id="43265.A0A545VJX1"/>
<dbReference type="AlphaFoldDB" id="A0A545VJX1"/>
<proteinExistence type="predicted"/>
<dbReference type="InterPro" id="IPR032710">
    <property type="entry name" value="NTF2-like_dom_sf"/>
</dbReference>
<keyword evidence="4" id="KW-1185">Reference proteome</keyword>